<evidence type="ECO:0000313" key="2">
    <source>
        <dbReference type="EMBL" id="GGJ46675.1"/>
    </source>
</evidence>
<protein>
    <recommendedName>
        <fullName evidence="4">PBP domain-containing protein</fullName>
    </recommendedName>
</protein>
<dbReference type="SUPFAM" id="SSF53850">
    <property type="entry name" value="Periplasmic binding protein-like II"/>
    <property type="match status" value="1"/>
</dbReference>
<feature type="chain" id="PRO_5037472152" description="PBP domain-containing protein" evidence="1">
    <location>
        <begin position="31"/>
        <end position="354"/>
    </location>
</feature>
<keyword evidence="3" id="KW-1185">Reference proteome</keyword>
<sequence length="354" mass="36011">MNVKSRAKVGAAVLGAAALGVGVLSTPASADYSTPSWRTLAGVGSDTTQYVVNGLGGVAVDAGGALFIGSWDAVPSTGATTTITPKDPATHPHCANIVRPNGSSAGIDKLNAEVADTTTADCVDFARSSRGPSTAGTNLTFIPFGKDAVTYATDLGSTLPTNLTKAQLASIYQTCTFVNASGATQTVSKALLPQSGSGTRTYWLSSIGVTEAQIATAKAAGCVDDTVQEHDGAAITSGTQIMPMSVAQWLAQGKSLPNVPNRRGESRLRSIEGTAPTTGTGTAIELNPNFFFSRDVYNVVPTTKLTDATIARAFVGATSQVCANLATIKTYGFGDLSADSGASSCGDVNLTGNR</sequence>
<dbReference type="AlphaFoldDB" id="A0A917L7L5"/>
<organism evidence="2 3">
    <name type="scientific">Streptomyces lacrimifluminis</name>
    <dbReference type="NCBI Taxonomy" id="1500077"/>
    <lineage>
        <taxon>Bacteria</taxon>
        <taxon>Bacillati</taxon>
        <taxon>Actinomycetota</taxon>
        <taxon>Actinomycetes</taxon>
        <taxon>Kitasatosporales</taxon>
        <taxon>Streptomycetaceae</taxon>
        <taxon>Streptomyces</taxon>
    </lineage>
</organism>
<dbReference type="EMBL" id="BMMU01000017">
    <property type="protein sequence ID" value="GGJ46675.1"/>
    <property type="molecule type" value="Genomic_DNA"/>
</dbReference>
<accession>A0A917L7L5</accession>
<gene>
    <name evidence="2" type="ORF">GCM10012282_49470</name>
</gene>
<evidence type="ECO:0000313" key="3">
    <source>
        <dbReference type="Proteomes" id="UP000625682"/>
    </source>
</evidence>
<reference evidence="2" key="2">
    <citation type="submission" date="2020-09" db="EMBL/GenBank/DDBJ databases">
        <authorList>
            <person name="Sun Q."/>
            <person name="Zhou Y."/>
        </authorList>
    </citation>
    <scope>NUCLEOTIDE SEQUENCE</scope>
    <source>
        <strain evidence="2">CGMCC 4.7272</strain>
    </source>
</reference>
<keyword evidence="1" id="KW-0732">Signal</keyword>
<evidence type="ECO:0008006" key="4">
    <source>
        <dbReference type="Google" id="ProtNLM"/>
    </source>
</evidence>
<feature type="signal peptide" evidence="1">
    <location>
        <begin position="1"/>
        <end position="30"/>
    </location>
</feature>
<dbReference type="RefSeq" id="WP_189149570.1">
    <property type="nucleotide sequence ID" value="NZ_BAABER010000002.1"/>
</dbReference>
<reference evidence="2" key="1">
    <citation type="journal article" date="2014" name="Int. J. Syst. Evol. Microbiol.">
        <title>Complete genome sequence of Corynebacterium casei LMG S-19264T (=DSM 44701T), isolated from a smear-ripened cheese.</title>
        <authorList>
            <consortium name="US DOE Joint Genome Institute (JGI-PGF)"/>
            <person name="Walter F."/>
            <person name="Albersmeier A."/>
            <person name="Kalinowski J."/>
            <person name="Ruckert C."/>
        </authorList>
    </citation>
    <scope>NUCLEOTIDE SEQUENCE</scope>
    <source>
        <strain evidence="2">CGMCC 4.7272</strain>
    </source>
</reference>
<name>A0A917L7L5_9ACTN</name>
<dbReference type="Gene3D" id="3.40.190.10">
    <property type="entry name" value="Periplasmic binding protein-like II"/>
    <property type="match status" value="2"/>
</dbReference>
<proteinExistence type="predicted"/>
<dbReference type="Proteomes" id="UP000625682">
    <property type="component" value="Unassembled WGS sequence"/>
</dbReference>
<comment type="caution">
    <text evidence="2">The sequence shown here is derived from an EMBL/GenBank/DDBJ whole genome shotgun (WGS) entry which is preliminary data.</text>
</comment>
<evidence type="ECO:0000256" key="1">
    <source>
        <dbReference type="SAM" id="SignalP"/>
    </source>
</evidence>